<gene>
    <name evidence="2" type="ORF">GA_TR15912_c2_g1_i1_g.50347</name>
</gene>
<dbReference type="InterPro" id="IPR001810">
    <property type="entry name" value="F-box_dom"/>
</dbReference>
<dbReference type="InterPro" id="IPR057499">
    <property type="entry name" value="Kelch_FKB95"/>
</dbReference>
<dbReference type="InterPro" id="IPR015915">
    <property type="entry name" value="Kelch-typ_b-propeller"/>
</dbReference>
<dbReference type="SMART" id="SM00612">
    <property type="entry name" value="Kelch"/>
    <property type="match status" value="2"/>
</dbReference>
<evidence type="ECO:0000313" key="2">
    <source>
        <dbReference type="EMBL" id="JAU04419.1"/>
    </source>
</evidence>
<dbReference type="InterPro" id="IPR050354">
    <property type="entry name" value="F-box/kelch-repeat_ARATH"/>
</dbReference>
<name>A0A1J3C906_NOCCA</name>
<dbReference type="CDD" id="cd22152">
    <property type="entry name" value="F-box_AtAFR-like"/>
    <property type="match status" value="1"/>
</dbReference>
<dbReference type="PANTHER" id="PTHR24414:SF197">
    <property type="entry name" value="F-BOX DOMAIN-CONTAINING PROTEIN"/>
    <property type="match status" value="1"/>
</dbReference>
<dbReference type="Gene3D" id="2.120.10.80">
    <property type="entry name" value="Kelch-type beta propeller"/>
    <property type="match status" value="1"/>
</dbReference>
<accession>A0A1J3C906</accession>
<reference evidence="2" key="1">
    <citation type="submission" date="2016-07" db="EMBL/GenBank/DDBJ databases">
        <title>De novo transcriptome assembly of four accessions of the metal hyperaccumulator plant Noccaea caerulescens.</title>
        <authorList>
            <person name="Blande D."/>
            <person name="Halimaa P."/>
            <person name="Tervahauta A.I."/>
            <person name="Aarts M.G."/>
            <person name="Karenlampi S.O."/>
        </authorList>
    </citation>
    <scope>NUCLEOTIDE SEQUENCE</scope>
</reference>
<dbReference type="EMBL" id="GEVI01027901">
    <property type="protein sequence ID" value="JAU04419.1"/>
    <property type="molecule type" value="Transcribed_RNA"/>
</dbReference>
<dbReference type="SUPFAM" id="SSF117281">
    <property type="entry name" value="Kelch motif"/>
    <property type="match status" value="1"/>
</dbReference>
<dbReference type="AlphaFoldDB" id="A0A1J3C906"/>
<feature type="domain" description="F-box" evidence="1">
    <location>
        <begin position="28"/>
        <end position="74"/>
    </location>
</feature>
<dbReference type="InterPro" id="IPR006652">
    <property type="entry name" value="Kelch_1"/>
</dbReference>
<dbReference type="Pfam" id="PF00646">
    <property type="entry name" value="F-box"/>
    <property type="match status" value="1"/>
</dbReference>
<dbReference type="PANTHER" id="PTHR24414">
    <property type="entry name" value="F-BOX/KELCH-REPEAT PROTEIN SKIP4"/>
    <property type="match status" value="1"/>
</dbReference>
<evidence type="ECO:0000259" key="1">
    <source>
        <dbReference type="PROSITE" id="PS50181"/>
    </source>
</evidence>
<sequence length="437" mass="49409">MWSSGKERPQKRQGRDEIEMSKNLKVSSSALTSLPYDIVLNCLARVSRSDHASLSLVSKPHRDLLHSPELYDVRSRMGLTEKCIFLCLSIPSDPFVRWFAFTRKALNNPGRLVPIRPHLYQPSEVSAVVAHGWGIYIIGGVIGGRRSSRVFFLDGRTHTWTNLPSMWEARASAAAGVVDGKIYVLGGCEEGKARIYGEVFDPETQTWDALPMPGLDEKCLRFPMVYESAVVMTMEEKKKVLALSGTAEGLMYNPSEGILERGNFDLCGKRRGWQVIENVIYSCETGGRILWCEATEMERRTNKGMKWGEVMGLEDLRKTLCASKLVSYGWGVSDHWEFFEWERAREGLLKAHVDDVYPGHKLSSSGPNLLLFWDVLGPHKLEIFCAEISLQRRKETGQIWGNLVWSEAVMTLDPPVMTLKPSHHQRCKVLYSLSLDL</sequence>
<dbReference type="Pfam" id="PF25210">
    <property type="entry name" value="Kelch_FKB95"/>
    <property type="match status" value="1"/>
</dbReference>
<proteinExistence type="predicted"/>
<organism evidence="2">
    <name type="scientific">Noccaea caerulescens</name>
    <name type="common">Alpine penny-cress</name>
    <name type="synonym">Thlaspi caerulescens</name>
    <dbReference type="NCBI Taxonomy" id="107243"/>
    <lineage>
        <taxon>Eukaryota</taxon>
        <taxon>Viridiplantae</taxon>
        <taxon>Streptophyta</taxon>
        <taxon>Embryophyta</taxon>
        <taxon>Tracheophyta</taxon>
        <taxon>Spermatophyta</taxon>
        <taxon>Magnoliopsida</taxon>
        <taxon>eudicotyledons</taxon>
        <taxon>Gunneridae</taxon>
        <taxon>Pentapetalae</taxon>
        <taxon>rosids</taxon>
        <taxon>malvids</taxon>
        <taxon>Brassicales</taxon>
        <taxon>Brassicaceae</taxon>
        <taxon>Coluteocarpeae</taxon>
        <taxon>Noccaea</taxon>
    </lineage>
</organism>
<protein>
    <submittedName>
        <fullName evidence="2">Putative F-box/kelch-repeat protein</fullName>
    </submittedName>
</protein>
<dbReference type="PROSITE" id="PS50181">
    <property type="entry name" value="FBOX"/>
    <property type="match status" value="1"/>
</dbReference>